<reference evidence="2 3" key="1">
    <citation type="journal article" date="2023" name="Insect Mol. Biol.">
        <title>Genome sequencing provides insights into the evolution of gene families encoding plant cell wall-degrading enzymes in longhorned beetles.</title>
        <authorList>
            <person name="Shin N.R."/>
            <person name="Okamura Y."/>
            <person name="Kirsch R."/>
            <person name="Pauchet Y."/>
        </authorList>
    </citation>
    <scope>NUCLEOTIDE SEQUENCE [LARGE SCALE GENOMIC DNA]</scope>
    <source>
        <strain evidence="2">EAD_L_NR</strain>
    </source>
</reference>
<accession>A0AAV8WHE6</accession>
<feature type="signal peptide" evidence="1">
    <location>
        <begin position="1"/>
        <end position="24"/>
    </location>
</feature>
<evidence type="ECO:0000256" key="1">
    <source>
        <dbReference type="SAM" id="SignalP"/>
    </source>
</evidence>
<keyword evidence="3" id="KW-1185">Reference proteome</keyword>
<evidence type="ECO:0000313" key="3">
    <source>
        <dbReference type="Proteomes" id="UP001159042"/>
    </source>
</evidence>
<dbReference type="AlphaFoldDB" id="A0AAV8WHE6"/>
<dbReference type="EMBL" id="JANEYG010000002">
    <property type="protein sequence ID" value="KAJ8925166.1"/>
    <property type="molecule type" value="Genomic_DNA"/>
</dbReference>
<proteinExistence type="predicted"/>
<protein>
    <recommendedName>
        <fullName evidence="4">Fibronectin type-III domain-containing protein</fullName>
    </recommendedName>
</protein>
<dbReference type="SUPFAM" id="SSF49265">
    <property type="entry name" value="Fibronectin type III"/>
    <property type="match status" value="1"/>
</dbReference>
<gene>
    <name evidence="2" type="ORF">NQ315_001351</name>
</gene>
<evidence type="ECO:0000313" key="2">
    <source>
        <dbReference type="EMBL" id="KAJ8925166.1"/>
    </source>
</evidence>
<sequence>MTMVAMSISFTLLVIYFFAFDVQGEECVAGAVLNLQISVEANLTWQVSENEPCDIEQFQVDLLGDREDEYHFKVNSTFVDLSFLEICEQWQFMVTPISNGIAGYERRITGHIPLPSTSSLAGADLSLKYFNVTQVEPRILLLQWDLNNHTHGDCTLRYRITVTDQDFSIIRDRYVTGYSEQVFHLSPCGMYHIAIRPFNIGYPTIEGPMSAREIELPPHPQERPVLRELTIGPTTIHTVWELENYFNQRCPVRSLHVDGGSQFNVEVPVSFPTEERLPVEVDLKGLKPDNMYFLNVSVENMGGLSSSTLIGVQTLELEPSRD</sequence>
<feature type="chain" id="PRO_5043698380" description="Fibronectin type-III domain-containing protein" evidence="1">
    <location>
        <begin position="25"/>
        <end position="322"/>
    </location>
</feature>
<dbReference type="InterPro" id="IPR036116">
    <property type="entry name" value="FN3_sf"/>
</dbReference>
<comment type="caution">
    <text evidence="2">The sequence shown here is derived from an EMBL/GenBank/DDBJ whole genome shotgun (WGS) entry which is preliminary data.</text>
</comment>
<dbReference type="Proteomes" id="UP001159042">
    <property type="component" value="Unassembled WGS sequence"/>
</dbReference>
<evidence type="ECO:0008006" key="4">
    <source>
        <dbReference type="Google" id="ProtNLM"/>
    </source>
</evidence>
<name>A0AAV8WHE6_9CUCU</name>
<keyword evidence="1" id="KW-0732">Signal</keyword>
<organism evidence="2 3">
    <name type="scientific">Exocentrus adspersus</name>
    <dbReference type="NCBI Taxonomy" id="1586481"/>
    <lineage>
        <taxon>Eukaryota</taxon>
        <taxon>Metazoa</taxon>
        <taxon>Ecdysozoa</taxon>
        <taxon>Arthropoda</taxon>
        <taxon>Hexapoda</taxon>
        <taxon>Insecta</taxon>
        <taxon>Pterygota</taxon>
        <taxon>Neoptera</taxon>
        <taxon>Endopterygota</taxon>
        <taxon>Coleoptera</taxon>
        <taxon>Polyphaga</taxon>
        <taxon>Cucujiformia</taxon>
        <taxon>Chrysomeloidea</taxon>
        <taxon>Cerambycidae</taxon>
        <taxon>Lamiinae</taxon>
        <taxon>Acanthocinini</taxon>
        <taxon>Exocentrus</taxon>
    </lineage>
</organism>